<keyword evidence="1" id="KW-0472">Membrane</keyword>
<evidence type="ECO:0000313" key="2">
    <source>
        <dbReference type="EMBL" id="KYN19469.1"/>
    </source>
</evidence>
<proteinExistence type="predicted"/>
<protein>
    <submittedName>
        <fullName evidence="2">Furin</fullName>
    </submittedName>
</protein>
<dbReference type="STRING" id="471704.A0A195E3L9"/>
<sequence>MKNVNSVSNFSVCKPGWNHNNGNCLQQCPLGTYEVQGDDDSGAFCTVCHYSCLSCKGPSDADCITCHADSIFTWNNGRSVCVLSSISWKMQSTVWFHRLTVAFVVNLGLMIAIIIYFVFTWYIRKRKSVHKYSKVSYSGNGEIHADTELDNTYVYESE</sequence>
<accession>A0A195E3L9</accession>
<gene>
    <name evidence="2" type="ORF">ALC57_08236</name>
</gene>
<keyword evidence="3" id="KW-1185">Reference proteome</keyword>
<organism evidence="2 3">
    <name type="scientific">Trachymyrmex cornetzi</name>
    <dbReference type="NCBI Taxonomy" id="471704"/>
    <lineage>
        <taxon>Eukaryota</taxon>
        <taxon>Metazoa</taxon>
        <taxon>Ecdysozoa</taxon>
        <taxon>Arthropoda</taxon>
        <taxon>Hexapoda</taxon>
        <taxon>Insecta</taxon>
        <taxon>Pterygota</taxon>
        <taxon>Neoptera</taxon>
        <taxon>Endopterygota</taxon>
        <taxon>Hymenoptera</taxon>
        <taxon>Apocrita</taxon>
        <taxon>Aculeata</taxon>
        <taxon>Formicoidea</taxon>
        <taxon>Formicidae</taxon>
        <taxon>Myrmicinae</taxon>
        <taxon>Trachymyrmex</taxon>
    </lineage>
</organism>
<dbReference type="AlphaFoldDB" id="A0A195E3L9"/>
<dbReference type="Gene3D" id="2.10.220.10">
    <property type="entry name" value="Hormone Receptor, Insulin-like Growth Factor Receptor 1, Chain A, domain 2"/>
    <property type="match status" value="1"/>
</dbReference>
<keyword evidence="1" id="KW-1133">Transmembrane helix</keyword>
<dbReference type="InterPro" id="IPR009030">
    <property type="entry name" value="Growth_fac_rcpt_cys_sf"/>
</dbReference>
<evidence type="ECO:0000313" key="3">
    <source>
        <dbReference type="Proteomes" id="UP000078492"/>
    </source>
</evidence>
<reference evidence="2 3" key="1">
    <citation type="submission" date="2015-09" db="EMBL/GenBank/DDBJ databases">
        <title>Trachymyrmex cornetzi WGS genome.</title>
        <authorList>
            <person name="Nygaard S."/>
            <person name="Hu H."/>
            <person name="Boomsma J."/>
            <person name="Zhang G."/>
        </authorList>
    </citation>
    <scope>NUCLEOTIDE SEQUENCE [LARGE SCALE GENOMIC DNA]</scope>
    <source>
        <strain evidence="2">Tcor2-1</strain>
        <tissue evidence="2">Whole body</tissue>
    </source>
</reference>
<feature type="transmembrane region" description="Helical" evidence="1">
    <location>
        <begin position="99"/>
        <end position="123"/>
    </location>
</feature>
<dbReference type="SUPFAM" id="SSF57184">
    <property type="entry name" value="Growth factor receptor domain"/>
    <property type="match status" value="1"/>
</dbReference>
<dbReference type="EMBL" id="KQ979709">
    <property type="protein sequence ID" value="KYN19469.1"/>
    <property type="molecule type" value="Genomic_DNA"/>
</dbReference>
<dbReference type="KEGG" id="tcz:108761540"/>
<evidence type="ECO:0000256" key="1">
    <source>
        <dbReference type="SAM" id="Phobius"/>
    </source>
</evidence>
<dbReference type="Proteomes" id="UP000078492">
    <property type="component" value="Unassembled WGS sequence"/>
</dbReference>
<dbReference type="OrthoDB" id="300641at2759"/>
<keyword evidence="1" id="KW-0812">Transmembrane</keyword>
<name>A0A195E3L9_9HYME</name>